<name>A0A832T7R5_PYRHR</name>
<accession>A0A832T7R5</accession>
<keyword evidence="1" id="KW-0472">Membrane</keyword>
<organism evidence="2 3">
    <name type="scientific">Pyrococcus horikoshii</name>
    <dbReference type="NCBI Taxonomy" id="53953"/>
    <lineage>
        <taxon>Archaea</taxon>
        <taxon>Methanobacteriati</taxon>
        <taxon>Methanobacteriota</taxon>
        <taxon>Thermococci</taxon>
        <taxon>Thermococcales</taxon>
        <taxon>Thermococcaceae</taxon>
        <taxon>Pyrococcus</taxon>
    </lineage>
</organism>
<evidence type="ECO:0000313" key="3">
    <source>
        <dbReference type="Proteomes" id="UP000617544"/>
    </source>
</evidence>
<comment type="caution">
    <text evidence="2">The sequence shown here is derived from an EMBL/GenBank/DDBJ whole genome shotgun (WGS) entry which is preliminary data.</text>
</comment>
<gene>
    <name evidence="2" type="ORF">HA331_01740</name>
</gene>
<evidence type="ECO:0000256" key="1">
    <source>
        <dbReference type="SAM" id="Phobius"/>
    </source>
</evidence>
<dbReference type="OMA" id="FWIEDLQ"/>
<dbReference type="AlphaFoldDB" id="A0A832T7R5"/>
<keyword evidence="1" id="KW-0812">Transmembrane</keyword>
<reference evidence="2" key="1">
    <citation type="journal article" date="2020" name="bioRxiv">
        <title>A rank-normalized archaeal taxonomy based on genome phylogeny resolves widespread incomplete and uneven classifications.</title>
        <authorList>
            <person name="Rinke C."/>
            <person name="Chuvochina M."/>
            <person name="Mussig A.J."/>
            <person name="Chaumeil P.-A."/>
            <person name="Waite D.W."/>
            <person name="Whitman W.B."/>
            <person name="Parks D.H."/>
            <person name="Hugenholtz P."/>
        </authorList>
    </citation>
    <scope>NUCLEOTIDE SEQUENCE</scope>
    <source>
        <strain evidence="2">UBA8834</strain>
    </source>
</reference>
<dbReference type="EMBL" id="DUJN01000002">
    <property type="protein sequence ID" value="HII60479.1"/>
    <property type="molecule type" value="Genomic_DNA"/>
</dbReference>
<sequence>MKVFRLILMVVTLVIAESFFLQLTVNSDDVKYPLIPLGSMKVAGFYSPTSALVDISFVGYGNGSYAIVDLENFEVLQEGKLKNEVIRVELPHPGHYGIIVNGSYSGSATIRVIDVGFPRSNWRIHFLTLSFVILLLSLSLWREGE</sequence>
<keyword evidence="1" id="KW-1133">Transmembrane helix</keyword>
<protein>
    <submittedName>
        <fullName evidence="2">Uncharacterized protein</fullName>
    </submittedName>
</protein>
<dbReference type="Proteomes" id="UP000617544">
    <property type="component" value="Unassembled WGS sequence"/>
</dbReference>
<proteinExistence type="predicted"/>
<evidence type="ECO:0000313" key="2">
    <source>
        <dbReference type="EMBL" id="HII60479.1"/>
    </source>
</evidence>
<dbReference type="RefSeq" id="WP_010885571.1">
    <property type="nucleotide sequence ID" value="NZ_DUJN01000002.1"/>
</dbReference>
<dbReference type="GeneID" id="1443809"/>
<feature type="transmembrane region" description="Helical" evidence="1">
    <location>
        <begin position="122"/>
        <end position="141"/>
    </location>
</feature>